<dbReference type="Gene3D" id="1.20.120.450">
    <property type="entry name" value="dinb family like domain"/>
    <property type="match status" value="1"/>
</dbReference>
<feature type="domain" description="Mycothiol-dependent maleylpyruvate isomerase metal-binding" evidence="1">
    <location>
        <begin position="7"/>
        <end position="128"/>
    </location>
</feature>
<dbReference type="InterPro" id="IPR017517">
    <property type="entry name" value="Maleyloyr_isom"/>
</dbReference>
<evidence type="ECO:0000259" key="1">
    <source>
        <dbReference type="Pfam" id="PF11716"/>
    </source>
</evidence>
<dbReference type="NCBIfam" id="TIGR03083">
    <property type="entry name" value="maleylpyruvate isomerase family mycothiol-dependent enzyme"/>
    <property type="match status" value="1"/>
</dbReference>
<proteinExistence type="predicted"/>
<organism evidence="2 3">
    <name type="scientific">Mycolicibacterium litorale</name>
    <dbReference type="NCBI Taxonomy" id="758802"/>
    <lineage>
        <taxon>Bacteria</taxon>
        <taxon>Bacillati</taxon>
        <taxon>Actinomycetota</taxon>
        <taxon>Actinomycetes</taxon>
        <taxon>Mycobacteriales</taxon>
        <taxon>Mycobacteriaceae</taxon>
        <taxon>Mycolicibacterium</taxon>
    </lineage>
</organism>
<dbReference type="InterPro" id="IPR017520">
    <property type="entry name" value="CHP03086"/>
</dbReference>
<name>A0AAD1INW7_9MYCO</name>
<dbReference type="AlphaFoldDB" id="A0AAD1INW7"/>
<evidence type="ECO:0000313" key="3">
    <source>
        <dbReference type="Proteomes" id="UP000466607"/>
    </source>
</evidence>
<dbReference type="GO" id="GO:0046872">
    <property type="term" value="F:metal ion binding"/>
    <property type="evidence" value="ECO:0007669"/>
    <property type="project" value="InterPro"/>
</dbReference>
<dbReference type="InterPro" id="IPR034660">
    <property type="entry name" value="DinB/YfiT-like"/>
</dbReference>
<accession>A0AAD1INW7</accession>
<gene>
    <name evidence="2" type="ORF">MLIT_45160</name>
</gene>
<evidence type="ECO:0000313" key="2">
    <source>
        <dbReference type="EMBL" id="BBY18924.1"/>
    </source>
</evidence>
<dbReference type="SUPFAM" id="SSF109854">
    <property type="entry name" value="DinB/YfiT-like putative metalloenzymes"/>
    <property type="match status" value="1"/>
</dbReference>
<keyword evidence="3" id="KW-1185">Reference proteome</keyword>
<dbReference type="Proteomes" id="UP000466607">
    <property type="component" value="Chromosome"/>
</dbReference>
<dbReference type="InterPro" id="IPR024344">
    <property type="entry name" value="MDMPI_metal-binding"/>
</dbReference>
<dbReference type="EMBL" id="AP022586">
    <property type="protein sequence ID" value="BBY18924.1"/>
    <property type="molecule type" value="Genomic_DNA"/>
</dbReference>
<reference evidence="2 3" key="1">
    <citation type="journal article" date="2019" name="Emerg. Microbes Infect.">
        <title>Comprehensive subspecies identification of 175 nontuberculous mycobacteria species based on 7547 genomic profiles.</title>
        <authorList>
            <person name="Matsumoto Y."/>
            <person name="Kinjo T."/>
            <person name="Motooka D."/>
            <person name="Nabeya D."/>
            <person name="Jung N."/>
            <person name="Uechi K."/>
            <person name="Horii T."/>
            <person name="Iida T."/>
            <person name="Fujita J."/>
            <person name="Nakamura S."/>
        </authorList>
    </citation>
    <scope>NUCLEOTIDE SEQUENCE [LARGE SCALE GENOMIC DNA]</scope>
    <source>
        <strain evidence="2 3">JCM 17423</strain>
    </source>
</reference>
<dbReference type="Pfam" id="PF11716">
    <property type="entry name" value="MDMPI_N"/>
    <property type="match status" value="1"/>
</dbReference>
<protein>
    <submittedName>
        <fullName evidence="2">TIGR03086 family protein</fullName>
    </submittedName>
</protein>
<sequence length="190" mass="20367">MGMNDLSPACRRTADAVMNVPDELLDRATPCDGMRLSELLAHVGDLARAFTAAARKDFGEWTDTPPQPGPPEDDWRSAYPRHLTELADAWRSAEAWTGMTRAGGIDLPGEVAGLVALTEVVVHGWDVAAASGQPYDCDATTAQVCLAYLGQFDPAGTEGMFGRAVPVPDDAPAIDRIVGLSGRDPRWRPH</sequence>
<dbReference type="NCBIfam" id="TIGR03086">
    <property type="entry name" value="TIGR03086 family metal-binding protein"/>
    <property type="match status" value="1"/>
</dbReference>